<comment type="caution">
    <text evidence="1">The sequence shown here is derived from an EMBL/GenBank/DDBJ whole genome shotgun (WGS) entry which is preliminary data.</text>
</comment>
<reference evidence="1 2" key="1">
    <citation type="submission" date="2020-09" db="EMBL/GenBank/DDBJ databases">
        <title>De no assembly of potato wild relative species, Solanum commersonii.</title>
        <authorList>
            <person name="Cho K."/>
        </authorList>
    </citation>
    <scope>NUCLEOTIDE SEQUENCE [LARGE SCALE GENOMIC DNA]</scope>
    <source>
        <strain evidence="1">LZ3.2</strain>
        <tissue evidence="1">Leaf</tissue>
    </source>
</reference>
<proteinExistence type="predicted"/>
<evidence type="ECO:0000313" key="1">
    <source>
        <dbReference type="EMBL" id="KAG5570796.1"/>
    </source>
</evidence>
<accession>A0A9J5W6E2</accession>
<evidence type="ECO:0000313" key="2">
    <source>
        <dbReference type="Proteomes" id="UP000824120"/>
    </source>
</evidence>
<sequence length="163" mass="17794">MSPYGFDLSNLNLSKIPQLSLSPSITSLGEIMPLSSVSPVLPGPLTSLSLFLPGFKSSENLNQINRIEQVAEMTPVAVSTHVSASKPTPSNFMPQISIAQNDNSDLTSMGKQFLSPNILKVLQDMIQKEVKNYVLQLENKRDSMNTEATMDAIVNNMVLAKIE</sequence>
<protein>
    <submittedName>
        <fullName evidence="1">Uncharacterized protein</fullName>
    </submittedName>
</protein>
<dbReference type="OrthoDB" id="1322612at2759"/>
<keyword evidence="2" id="KW-1185">Reference proteome</keyword>
<gene>
    <name evidence="1" type="ORF">H5410_060562</name>
</gene>
<name>A0A9J5W6E2_SOLCO</name>
<organism evidence="1 2">
    <name type="scientific">Solanum commersonii</name>
    <name type="common">Commerson's wild potato</name>
    <name type="synonym">Commerson's nightshade</name>
    <dbReference type="NCBI Taxonomy" id="4109"/>
    <lineage>
        <taxon>Eukaryota</taxon>
        <taxon>Viridiplantae</taxon>
        <taxon>Streptophyta</taxon>
        <taxon>Embryophyta</taxon>
        <taxon>Tracheophyta</taxon>
        <taxon>Spermatophyta</taxon>
        <taxon>Magnoliopsida</taxon>
        <taxon>eudicotyledons</taxon>
        <taxon>Gunneridae</taxon>
        <taxon>Pentapetalae</taxon>
        <taxon>asterids</taxon>
        <taxon>lamiids</taxon>
        <taxon>Solanales</taxon>
        <taxon>Solanaceae</taxon>
        <taxon>Solanoideae</taxon>
        <taxon>Solaneae</taxon>
        <taxon>Solanum</taxon>
    </lineage>
</organism>
<dbReference type="EMBL" id="JACXVP010000012">
    <property type="protein sequence ID" value="KAG5570796.1"/>
    <property type="molecule type" value="Genomic_DNA"/>
</dbReference>
<dbReference type="Proteomes" id="UP000824120">
    <property type="component" value="Chromosome 12"/>
</dbReference>
<dbReference type="AlphaFoldDB" id="A0A9J5W6E2"/>